<keyword evidence="3" id="KW-0808">Transferase</keyword>
<dbReference type="RefSeq" id="WP_029095635.1">
    <property type="nucleotide sequence ID" value="NZ_CAADJA010000002.1"/>
</dbReference>
<dbReference type="InterPro" id="IPR001638">
    <property type="entry name" value="Solute-binding_3/MltF_N"/>
</dbReference>
<protein>
    <submittedName>
        <fullName evidence="4">Aliphatic sulfonates-binding protein</fullName>
    </submittedName>
    <submittedName>
        <fullName evidence="3">Myristoyl transferase</fullName>
    </submittedName>
</protein>
<reference evidence="5" key="1">
    <citation type="submission" date="2017-09" db="EMBL/GenBank/DDBJ databases">
        <title>FDA dAtabase for Regulatory Grade micrObial Sequences (FDA-ARGOS): Supporting development and validation of Infectious Disease Dx tests.</title>
        <authorList>
            <person name="Minogue T."/>
            <person name="Wolcott M."/>
            <person name="Wasieloski L."/>
            <person name="Aguilar W."/>
            <person name="Moore D."/>
            <person name="Tallon L."/>
            <person name="Sadzewicz L."/>
            <person name="Ott S."/>
            <person name="Zhao X."/>
            <person name="Nagaraj S."/>
            <person name="Vavikolanu K."/>
            <person name="Aluvathingal J."/>
            <person name="Nadendla S."/>
            <person name="Sichtig H."/>
        </authorList>
    </citation>
    <scope>NUCLEOTIDE SEQUENCE [LARGE SCALE GENOMIC DNA]</scope>
    <source>
        <strain evidence="5">FDAARGOS_387</strain>
    </source>
</reference>
<dbReference type="SMART" id="SM00062">
    <property type="entry name" value="PBPb"/>
    <property type="match status" value="1"/>
</dbReference>
<evidence type="ECO:0000313" key="5">
    <source>
        <dbReference type="Proteomes" id="UP000224974"/>
    </source>
</evidence>
<dbReference type="GO" id="GO:0016740">
    <property type="term" value="F:transferase activity"/>
    <property type="evidence" value="ECO:0007669"/>
    <property type="project" value="UniProtKB-KW"/>
</dbReference>
<dbReference type="STRING" id="1111728.GCA_000427805_03563"/>
<dbReference type="SUPFAM" id="SSF53850">
    <property type="entry name" value="Periplasmic binding protein-like II"/>
    <property type="match status" value="1"/>
</dbReference>
<gene>
    <name evidence="4" type="primary">ssuA</name>
    <name evidence="3" type="ORF">CRN84_08715</name>
    <name evidence="4" type="ORF">NCTC12282_02601</name>
</gene>
<name>A0A2C6DLS4_9GAMM</name>
<evidence type="ECO:0000313" key="3">
    <source>
        <dbReference type="EMBL" id="PHI29405.1"/>
    </source>
</evidence>
<evidence type="ECO:0000259" key="2">
    <source>
        <dbReference type="SMART" id="SM00062"/>
    </source>
</evidence>
<dbReference type="AlphaFoldDB" id="A0A2C6DLS4"/>
<dbReference type="EMBL" id="PDDX01000001">
    <property type="protein sequence ID" value="PHI29405.1"/>
    <property type="molecule type" value="Genomic_DNA"/>
</dbReference>
<reference evidence="4 6" key="3">
    <citation type="submission" date="2019-03" db="EMBL/GenBank/DDBJ databases">
        <authorList>
            <consortium name="Pathogen Informatics"/>
        </authorList>
    </citation>
    <scope>NUCLEOTIDE SEQUENCE [LARGE SCALE GENOMIC DNA]</scope>
    <source>
        <strain evidence="4 6">NCTC12282</strain>
    </source>
</reference>
<dbReference type="Proteomes" id="UP000373449">
    <property type="component" value="Unassembled WGS sequence"/>
</dbReference>
<sequence>MIKFTLKSIKFVNSSGSALINLFALILTLSIFTSNVALAQITTEKPDVVRLGNLKFAHYGAISYMKEIAPKYNLKIEEFMFAKGIDIAPAIVSGQIDIAASAVDAAISTRAQGIPIYIIAGFAKGGARVVVGKDSTFKSVSDLKGKKLGVARGGAQELLILAELDKHGLTWSDRPGKDVRIVYMAYADLNQALQAGNLDAISQSEPQASQAINMGYGVELLKPYDTPVGMPIRALVMTEAMYKDKPDVAARVLALFVEATNTFIQQPELAEKYVREEMFKNQISSQDYQDAIGNSPFSYDITVEHVQITTDLMKKYGIGRMSSPPVAADWVKVDLLDAAKKTLLPLDSK</sequence>
<organism evidence="3 5">
    <name type="scientific">Budvicia aquatica</name>
    <dbReference type="NCBI Taxonomy" id="82979"/>
    <lineage>
        <taxon>Bacteria</taxon>
        <taxon>Pseudomonadati</taxon>
        <taxon>Pseudomonadota</taxon>
        <taxon>Gammaproteobacteria</taxon>
        <taxon>Enterobacterales</taxon>
        <taxon>Budviciaceae</taxon>
        <taxon>Budvicia</taxon>
    </lineage>
</organism>
<evidence type="ECO:0000313" key="4">
    <source>
        <dbReference type="EMBL" id="VFS47663.1"/>
    </source>
</evidence>
<evidence type="ECO:0000256" key="1">
    <source>
        <dbReference type="ARBA" id="ARBA00010742"/>
    </source>
</evidence>
<keyword evidence="5" id="KW-1185">Reference proteome</keyword>
<feature type="domain" description="Solute-binding protein family 3/N-terminal" evidence="2">
    <location>
        <begin position="53"/>
        <end position="277"/>
    </location>
</feature>
<dbReference type="Proteomes" id="UP000224974">
    <property type="component" value="Unassembled WGS sequence"/>
</dbReference>
<reference evidence="3" key="2">
    <citation type="submission" date="2017-09" db="EMBL/GenBank/DDBJ databases">
        <title>FDA dAtabase for Regulatory Grade micrObial Sequences (FDA-ARGOS): Supporting development and validation of Infectious Disease Dx tests.</title>
        <authorList>
            <person name="Minogue T."/>
            <person name="Wolcott M."/>
            <person name="Wasieloski L."/>
            <person name="Aguilar W."/>
            <person name="Moore D."/>
            <person name="Tallon L.J."/>
            <person name="Sadzewicz L."/>
            <person name="Ott S."/>
            <person name="Zhao X."/>
            <person name="Nagaraj S."/>
            <person name="Vavikolanu K."/>
            <person name="Aluvathingal J."/>
            <person name="Nadendla S."/>
            <person name="Sichtig H."/>
        </authorList>
    </citation>
    <scope>NUCLEOTIDE SEQUENCE</scope>
    <source>
        <strain evidence="3">FDAARGOS_387</strain>
    </source>
</reference>
<dbReference type="PANTHER" id="PTHR30024:SF42">
    <property type="entry name" value="ALIPHATIC SULFONATES-BINDING PROTEIN-RELATED"/>
    <property type="match status" value="1"/>
</dbReference>
<accession>A0A2C6DLS4</accession>
<comment type="similarity">
    <text evidence="1">Belongs to the bacterial solute-binding protein SsuA/TauA family.</text>
</comment>
<dbReference type="Pfam" id="PF13379">
    <property type="entry name" value="NMT1_2"/>
    <property type="match status" value="1"/>
</dbReference>
<dbReference type="OrthoDB" id="9180959at2"/>
<evidence type="ECO:0000313" key="6">
    <source>
        <dbReference type="Proteomes" id="UP000373449"/>
    </source>
</evidence>
<dbReference type="EMBL" id="CAADJA010000002">
    <property type="protein sequence ID" value="VFS47663.1"/>
    <property type="molecule type" value="Genomic_DNA"/>
</dbReference>
<dbReference type="Gene3D" id="3.40.190.10">
    <property type="entry name" value="Periplasmic binding protein-like II"/>
    <property type="match status" value="2"/>
</dbReference>
<proteinExistence type="inferred from homology"/>
<dbReference type="PANTHER" id="PTHR30024">
    <property type="entry name" value="ALIPHATIC SULFONATES-BINDING PROTEIN-RELATED"/>
    <property type="match status" value="1"/>
</dbReference>